<name>M1DKU6_SOLTU</name>
<evidence type="ECO:0000256" key="1">
    <source>
        <dbReference type="SAM" id="MobiDB-lite"/>
    </source>
</evidence>
<dbReference type="PANTHER" id="PTHR33180:SF31">
    <property type="entry name" value="POLYPROTEIN PROTEIN"/>
    <property type="match status" value="1"/>
</dbReference>
<organism evidence="3 4">
    <name type="scientific">Solanum tuberosum</name>
    <name type="common">Potato</name>
    <dbReference type="NCBI Taxonomy" id="4113"/>
    <lineage>
        <taxon>Eukaryota</taxon>
        <taxon>Viridiplantae</taxon>
        <taxon>Streptophyta</taxon>
        <taxon>Embryophyta</taxon>
        <taxon>Tracheophyta</taxon>
        <taxon>Spermatophyta</taxon>
        <taxon>Magnoliopsida</taxon>
        <taxon>eudicotyledons</taxon>
        <taxon>Gunneridae</taxon>
        <taxon>Pentapetalae</taxon>
        <taxon>asterids</taxon>
        <taxon>lamiids</taxon>
        <taxon>Solanales</taxon>
        <taxon>Solanaceae</taxon>
        <taxon>Solanoideae</taxon>
        <taxon>Solaneae</taxon>
        <taxon>Solanum</taxon>
    </lineage>
</organism>
<protein>
    <recommendedName>
        <fullName evidence="2">Putative plant transposon protein domain-containing protein</fullName>
    </recommendedName>
</protein>
<evidence type="ECO:0000259" key="2">
    <source>
        <dbReference type="Pfam" id="PF20167"/>
    </source>
</evidence>
<feature type="compositionally biased region" description="Basic and acidic residues" evidence="1">
    <location>
        <begin position="163"/>
        <end position="180"/>
    </location>
</feature>
<evidence type="ECO:0000313" key="4">
    <source>
        <dbReference type="Proteomes" id="UP000011115"/>
    </source>
</evidence>
<dbReference type="InterPro" id="IPR046796">
    <property type="entry name" value="Transposase_32_dom"/>
</dbReference>
<dbReference type="InParanoid" id="M1DKU6"/>
<feature type="domain" description="Putative plant transposon protein" evidence="2">
    <location>
        <begin position="1"/>
        <end position="145"/>
    </location>
</feature>
<keyword evidence="4" id="KW-1185">Reference proteome</keyword>
<reference evidence="4" key="1">
    <citation type="journal article" date="2011" name="Nature">
        <title>Genome sequence and analysis of the tuber crop potato.</title>
        <authorList>
            <consortium name="The Potato Genome Sequencing Consortium"/>
        </authorList>
    </citation>
    <scope>NUCLEOTIDE SEQUENCE [LARGE SCALE GENOMIC DNA]</scope>
    <source>
        <strain evidence="4">cv. DM1-3 516 R44</strain>
    </source>
</reference>
<sequence>MVRGKEVESHNEYTNSILGRPLHSELPYEWLPIVQSQDDLKGWLAPLISDTTPRWMDTGAPIEERDSNIAPRFWFGFISNTIMSSQNASVLRHPNAACLGSIMSRRHIDLGLLISQKMVVRAKEKLSSMPFPVLITELCQCARVPRDTMRDVEVTQSSSTDIQHIEAEFTREGVDRRRAAPVDISPKVGVDSLTAEAPSPTPASEPSGTSASSSSSHVPGASSSSQPSRITQAMILKMGQLAYSADVRATRLERSILGMIDSAILAALTLLRASFDDLATRVTICESRQGKTFDVSALKAEVADLRKDVDYLKCTDFTSLMRGANDEDALETPGIPPATTGDVQRGGTSY</sequence>
<dbReference type="Pfam" id="PF20167">
    <property type="entry name" value="Transposase_32"/>
    <property type="match status" value="1"/>
</dbReference>
<dbReference type="PaxDb" id="4113-PGSC0003DMT400090639"/>
<dbReference type="AlphaFoldDB" id="M1DKU6"/>
<dbReference type="GO" id="GO:0009523">
    <property type="term" value="C:photosystem II"/>
    <property type="evidence" value="ECO:0000318"/>
    <property type="project" value="GO_Central"/>
</dbReference>
<dbReference type="PANTHER" id="PTHR33180">
    <property type="entry name" value="PHOTOSYSTEM II CP43 REACTION CENTER PROTEIN"/>
    <property type="match status" value="1"/>
</dbReference>
<dbReference type="Proteomes" id="UP000011115">
    <property type="component" value="Unassembled WGS sequence"/>
</dbReference>
<reference evidence="3" key="2">
    <citation type="submission" date="2015-06" db="UniProtKB">
        <authorList>
            <consortium name="EnsemblPlants"/>
        </authorList>
    </citation>
    <scope>IDENTIFICATION</scope>
    <source>
        <strain evidence="3">DM1-3 516 R44</strain>
    </source>
</reference>
<feature type="compositionally biased region" description="Low complexity" evidence="1">
    <location>
        <begin position="195"/>
        <end position="227"/>
    </location>
</feature>
<feature type="region of interest" description="Disordered" evidence="1">
    <location>
        <begin position="328"/>
        <end position="350"/>
    </location>
</feature>
<dbReference type="GO" id="GO:0009579">
    <property type="term" value="C:thylakoid"/>
    <property type="evidence" value="ECO:0000318"/>
    <property type="project" value="GO_Central"/>
</dbReference>
<dbReference type="EnsemblPlants" id="PGSC0003DMT400090639">
    <property type="protein sequence ID" value="PGSC0003DMT400090639"/>
    <property type="gene ID" value="PGSC0003DMG400040210"/>
</dbReference>
<dbReference type="Gramene" id="PGSC0003DMT400090639">
    <property type="protein sequence ID" value="PGSC0003DMT400090639"/>
    <property type="gene ID" value="PGSC0003DMG400040210"/>
</dbReference>
<accession>M1DKU6</accession>
<evidence type="ECO:0000313" key="3">
    <source>
        <dbReference type="EnsemblPlants" id="PGSC0003DMT400090639"/>
    </source>
</evidence>
<dbReference type="HOGENOM" id="CLU_029307_12_0_1"/>
<feature type="region of interest" description="Disordered" evidence="1">
    <location>
        <begin position="152"/>
        <end position="227"/>
    </location>
</feature>
<proteinExistence type="predicted"/>